<reference evidence="1 2" key="1">
    <citation type="submission" date="2019-04" db="EMBL/GenBank/DDBJ databases">
        <title>Annotation for the trematode Fasciola gigantica.</title>
        <authorList>
            <person name="Choi Y.-J."/>
        </authorList>
    </citation>
    <scope>NUCLEOTIDE SEQUENCE [LARGE SCALE GENOMIC DNA]</scope>
    <source>
        <strain evidence="1">Uganda_cow_1</strain>
    </source>
</reference>
<accession>A0A504YFM9</accession>
<dbReference type="AlphaFoldDB" id="A0A504YFM9"/>
<name>A0A504YFM9_FASGI</name>
<proteinExistence type="predicted"/>
<gene>
    <name evidence="1" type="ORF">FGIG_08373</name>
</gene>
<evidence type="ECO:0000313" key="2">
    <source>
        <dbReference type="Proteomes" id="UP000316759"/>
    </source>
</evidence>
<dbReference type="EMBL" id="SUNJ01011211">
    <property type="protein sequence ID" value="TPP59059.1"/>
    <property type="molecule type" value="Genomic_DNA"/>
</dbReference>
<dbReference type="Proteomes" id="UP000316759">
    <property type="component" value="Unassembled WGS sequence"/>
</dbReference>
<protein>
    <submittedName>
        <fullName evidence="1">Uncharacterized protein</fullName>
    </submittedName>
</protein>
<evidence type="ECO:0000313" key="1">
    <source>
        <dbReference type="EMBL" id="TPP59059.1"/>
    </source>
</evidence>
<comment type="caution">
    <text evidence="1">The sequence shown here is derived from an EMBL/GenBank/DDBJ whole genome shotgun (WGS) entry which is preliminary data.</text>
</comment>
<keyword evidence="2" id="KW-1185">Reference proteome</keyword>
<organism evidence="1 2">
    <name type="scientific">Fasciola gigantica</name>
    <name type="common">Giant liver fluke</name>
    <dbReference type="NCBI Taxonomy" id="46835"/>
    <lineage>
        <taxon>Eukaryota</taxon>
        <taxon>Metazoa</taxon>
        <taxon>Spiralia</taxon>
        <taxon>Lophotrochozoa</taxon>
        <taxon>Platyhelminthes</taxon>
        <taxon>Trematoda</taxon>
        <taxon>Digenea</taxon>
        <taxon>Plagiorchiida</taxon>
        <taxon>Echinostomata</taxon>
        <taxon>Echinostomatoidea</taxon>
        <taxon>Fasciolidae</taxon>
        <taxon>Fasciola</taxon>
    </lineage>
</organism>
<sequence>MLCMTCVVTGLESVLIPKPWPISAASLVDQPEIRWRSVLLDQMHTMNRSKMKAFQRLKSPGTKPIQCTLRFTLTNNEP</sequence>